<reference evidence="1 2" key="1">
    <citation type="submission" date="2018-06" db="EMBL/GenBank/DDBJ databases">
        <authorList>
            <consortium name="Pathogen Informatics"/>
            <person name="Doyle S."/>
        </authorList>
    </citation>
    <scope>NUCLEOTIDE SEQUENCE [LARGE SCALE GENOMIC DNA]</scope>
    <source>
        <strain evidence="1 2">NCTC13043</strain>
    </source>
</reference>
<dbReference type="EMBL" id="UGTP01000001">
    <property type="protein sequence ID" value="SUC11656.1"/>
    <property type="molecule type" value="Genomic_DNA"/>
</dbReference>
<sequence length="61" mass="7826">MAIFYEYLYYNKLELDLFVRNIYRKRKGYFRGRYCIFILLPYHNSRKLLRNYLLAFEHIHR</sequence>
<evidence type="ECO:0000313" key="1">
    <source>
        <dbReference type="EMBL" id="SUC11656.1"/>
    </source>
</evidence>
<evidence type="ECO:0000313" key="2">
    <source>
        <dbReference type="Proteomes" id="UP000254235"/>
    </source>
</evidence>
<dbReference type="Proteomes" id="UP000254235">
    <property type="component" value="Unassembled WGS sequence"/>
</dbReference>
<accession>A0A379EZ34</accession>
<dbReference type="AlphaFoldDB" id="A0A379EZ34"/>
<name>A0A379EZ34_9BACT</name>
<protein>
    <submittedName>
        <fullName evidence="1">Uncharacterized protein</fullName>
    </submittedName>
</protein>
<proteinExistence type="predicted"/>
<gene>
    <name evidence="1" type="ORF">NCTC13043_00512</name>
</gene>
<organism evidence="1 2">
    <name type="scientific">Prevotella pallens</name>
    <dbReference type="NCBI Taxonomy" id="60133"/>
    <lineage>
        <taxon>Bacteria</taxon>
        <taxon>Pseudomonadati</taxon>
        <taxon>Bacteroidota</taxon>
        <taxon>Bacteroidia</taxon>
        <taxon>Bacteroidales</taxon>
        <taxon>Prevotellaceae</taxon>
        <taxon>Prevotella</taxon>
    </lineage>
</organism>